<dbReference type="Gene3D" id="1.10.1220.170">
    <property type="match status" value="1"/>
</dbReference>
<reference evidence="3 4" key="1">
    <citation type="submission" date="2017-01" db="EMBL/GenBank/DDBJ databases">
        <title>The cable genome- insights into the physiology and evolution of filamentous bacteria capable of sulfide oxidation via long distance electron transfer.</title>
        <authorList>
            <person name="Schreiber L."/>
            <person name="Bjerg J.T."/>
            <person name="Boggild A."/>
            <person name="Van De Vossenberg J."/>
            <person name="Meysman F."/>
            <person name="Nielsen L.P."/>
            <person name="Schramm A."/>
            <person name="Kjeldsen K.U."/>
        </authorList>
    </citation>
    <scope>NUCLEOTIDE SEQUENCE [LARGE SCALE GENOMIC DNA]</scope>
    <source>
        <strain evidence="1">A3</strain>
        <strain evidence="2">A5</strain>
    </source>
</reference>
<protein>
    <submittedName>
        <fullName evidence="1">Uncharacterized protein</fullName>
    </submittedName>
</protein>
<dbReference type="EMBL" id="MTKR01000257">
    <property type="protein sequence ID" value="RWX49434.1"/>
    <property type="molecule type" value="Genomic_DNA"/>
</dbReference>
<accession>A0A3S3RW27</accession>
<evidence type="ECO:0000313" key="1">
    <source>
        <dbReference type="EMBL" id="RWX49434.1"/>
    </source>
</evidence>
<comment type="caution">
    <text evidence="1">The sequence shown here is derived from an EMBL/GenBank/DDBJ whole genome shotgun (WGS) entry which is preliminary data.</text>
</comment>
<evidence type="ECO:0000313" key="3">
    <source>
        <dbReference type="Proteomes" id="UP000287615"/>
    </source>
</evidence>
<sequence>MGTVNTKNRILNTIDTMPLEKLDAVLAFLEDLQRSGEDETAMLMSDPSFVRDYREAKEDIRTGNTVSLKSIRRDV</sequence>
<name>A0A3S3RW27_9BACT</name>
<gene>
    <name evidence="1" type="ORF">VU00_12573</name>
    <name evidence="2" type="ORF">VU01_11785</name>
</gene>
<organism evidence="1 3">
    <name type="scientific">Candidatus Electrothrix marina</name>
    <dbReference type="NCBI Taxonomy" id="1859130"/>
    <lineage>
        <taxon>Bacteria</taxon>
        <taxon>Pseudomonadati</taxon>
        <taxon>Thermodesulfobacteriota</taxon>
        <taxon>Desulfobulbia</taxon>
        <taxon>Desulfobulbales</taxon>
        <taxon>Desulfobulbaceae</taxon>
        <taxon>Candidatus Electrothrix</taxon>
    </lineage>
</organism>
<dbReference type="Proteomes" id="UP000287615">
    <property type="component" value="Unassembled WGS sequence"/>
</dbReference>
<proteinExistence type="predicted"/>
<dbReference type="AlphaFoldDB" id="A0A3S3RW27"/>
<dbReference type="Proteomes" id="UP000288892">
    <property type="component" value="Unassembled WGS sequence"/>
</dbReference>
<dbReference type="EMBL" id="MTKS01000178">
    <property type="protein sequence ID" value="RWX51239.1"/>
    <property type="molecule type" value="Genomic_DNA"/>
</dbReference>
<keyword evidence="4" id="KW-1185">Reference proteome</keyword>
<evidence type="ECO:0000313" key="2">
    <source>
        <dbReference type="EMBL" id="RWX51239.1"/>
    </source>
</evidence>
<evidence type="ECO:0000313" key="4">
    <source>
        <dbReference type="Proteomes" id="UP000288892"/>
    </source>
</evidence>